<dbReference type="PANTHER" id="PTHR42934">
    <property type="entry name" value="GLYCOLATE OXIDASE SUBUNIT GLCD"/>
    <property type="match status" value="1"/>
</dbReference>
<evidence type="ECO:0000256" key="3">
    <source>
        <dbReference type="ARBA" id="ARBA00022827"/>
    </source>
</evidence>
<protein>
    <submittedName>
        <fullName evidence="6">FAD-binding protein</fullName>
    </submittedName>
</protein>
<evidence type="ECO:0000313" key="6">
    <source>
        <dbReference type="EMBL" id="MBI6871453.1"/>
    </source>
</evidence>
<keyword evidence="2" id="KW-0285">Flavoprotein</keyword>
<dbReference type="PROSITE" id="PS51387">
    <property type="entry name" value="FAD_PCMH"/>
    <property type="match status" value="1"/>
</dbReference>
<dbReference type="InterPro" id="IPR016169">
    <property type="entry name" value="FAD-bd_PCMH_sub2"/>
</dbReference>
<dbReference type="Gene3D" id="3.30.465.10">
    <property type="match status" value="1"/>
</dbReference>
<dbReference type="InterPro" id="IPR016164">
    <property type="entry name" value="FAD-linked_Oxase-like_C"/>
</dbReference>
<dbReference type="Pfam" id="PF01565">
    <property type="entry name" value="FAD_binding_4"/>
    <property type="match status" value="1"/>
</dbReference>
<dbReference type="FunFam" id="1.10.45.10:FF:000001">
    <property type="entry name" value="D-lactate dehydrogenase mitochondrial"/>
    <property type="match status" value="1"/>
</dbReference>
<dbReference type="InterPro" id="IPR016171">
    <property type="entry name" value="Vanillyl_alc_oxidase_C-sub2"/>
</dbReference>
<dbReference type="AlphaFoldDB" id="A0A934M3B6"/>
<dbReference type="Gene3D" id="3.30.70.2190">
    <property type="match status" value="1"/>
</dbReference>
<dbReference type="RefSeq" id="WP_211140905.1">
    <property type="nucleotide sequence ID" value="NZ_JAEEGB010000003.1"/>
</dbReference>
<evidence type="ECO:0000259" key="5">
    <source>
        <dbReference type="PROSITE" id="PS51387"/>
    </source>
</evidence>
<dbReference type="EMBL" id="JAEEGB010000003">
    <property type="protein sequence ID" value="MBI6871453.1"/>
    <property type="molecule type" value="Genomic_DNA"/>
</dbReference>
<dbReference type="PANTHER" id="PTHR42934:SF2">
    <property type="entry name" value="GLYCOLATE OXIDASE SUBUNIT GLCD"/>
    <property type="match status" value="1"/>
</dbReference>
<evidence type="ECO:0000256" key="1">
    <source>
        <dbReference type="ARBA" id="ARBA00001974"/>
    </source>
</evidence>
<gene>
    <name evidence="6" type="ORF">I6U51_01880</name>
</gene>
<dbReference type="Pfam" id="PF02913">
    <property type="entry name" value="FAD-oxidase_C"/>
    <property type="match status" value="1"/>
</dbReference>
<evidence type="ECO:0000256" key="2">
    <source>
        <dbReference type="ARBA" id="ARBA00022630"/>
    </source>
</evidence>
<accession>A0A934M3B6</accession>
<reference evidence="6" key="1">
    <citation type="submission" date="2020-12" db="EMBL/GenBank/DDBJ databases">
        <title>Clostridium thailandense sp. nov., a novel acetogenic bacterium isolated from peat land soil in Thailand.</title>
        <authorList>
            <person name="Chaikitkaew S."/>
            <person name="Birkeland N.K."/>
        </authorList>
    </citation>
    <scope>NUCLEOTIDE SEQUENCE</scope>
    <source>
        <strain evidence="6">DSM 17425</strain>
    </source>
</reference>
<sequence>MACNCANQYKKLDEKDIKFLIELLGEDRVFIGENINEDFSHDELGGISKMPDAVVEVQNTEEVSKIMAYAYENNLPVVARGSGTGLVGASVPLHGGIMINLTKMNNILEIDEENLTLTVEPGVLLMEIGKYVEEHDLFYPPDPGEKSATIGGNINTNAGGMRAVKYGVTRDYVRGLEVVLPNGKVIEVGGKVVKNSSGYSIKDLICGSEGTLGIVTKAILKLLPLPKKAISLLIPFPNLEKAINTVPKIIKSKSIPTAIEFMQREVILAAEEFLGKKFPDNSSDAYLLLTFDGNSKEDIERDYDRVAQICLEEGALDVYITDTDERKEAVWSARGAFLEAVKATTTEMDECDVVVPRNRVAEFVKYTDELQEQFNIRIRSFGHAGDGNLHVYVLRDELSQEEWEKKLSEVFECMYKKSVELNGLVSGEHGIGYAKRPYLFEQYGDDYMELMRNIKLAFDPKNILNPGKVCQ</sequence>
<keyword evidence="3" id="KW-0274">FAD</keyword>
<dbReference type="InterPro" id="IPR006094">
    <property type="entry name" value="Oxid_FAD_bind_N"/>
</dbReference>
<keyword evidence="4" id="KW-0560">Oxidoreductase</keyword>
<dbReference type="InterPro" id="IPR016167">
    <property type="entry name" value="FAD-bd_PCMH_sub1"/>
</dbReference>
<comment type="caution">
    <text evidence="6">The sequence shown here is derived from an EMBL/GenBank/DDBJ whole genome shotgun (WGS) entry which is preliminary data.</text>
</comment>
<dbReference type="Proteomes" id="UP000622687">
    <property type="component" value="Unassembled WGS sequence"/>
</dbReference>
<proteinExistence type="predicted"/>
<dbReference type="InterPro" id="IPR036318">
    <property type="entry name" value="FAD-bd_PCMH-like_sf"/>
</dbReference>
<evidence type="ECO:0000256" key="4">
    <source>
        <dbReference type="ARBA" id="ARBA00023002"/>
    </source>
</evidence>
<dbReference type="GO" id="GO:0071949">
    <property type="term" value="F:FAD binding"/>
    <property type="evidence" value="ECO:0007669"/>
    <property type="project" value="InterPro"/>
</dbReference>
<organism evidence="6 7">
    <name type="scientific">Clostridium aciditolerans</name>
    <dbReference type="NCBI Taxonomy" id="339861"/>
    <lineage>
        <taxon>Bacteria</taxon>
        <taxon>Bacillati</taxon>
        <taxon>Bacillota</taxon>
        <taxon>Clostridia</taxon>
        <taxon>Eubacteriales</taxon>
        <taxon>Clostridiaceae</taxon>
        <taxon>Clostridium</taxon>
    </lineage>
</organism>
<dbReference type="InterPro" id="IPR004113">
    <property type="entry name" value="FAD-bd_oxidored_4_C"/>
</dbReference>
<dbReference type="Gene3D" id="3.30.43.10">
    <property type="entry name" value="Uridine Diphospho-n-acetylenolpyruvylglucosamine Reductase, domain 2"/>
    <property type="match status" value="1"/>
</dbReference>
<dbReference type="Gene3D" id="1.10.45.10">
    <property type="entry name" value="Vanillyl-alcohol Oxidase, Chain A, domain 4"/>
    <property type="match status" value="1"/>
</dbReference>
<dbReference type="Gene3D" id="3.30.70.2740">
    <property type="match status" value="1"/>
</dbReference>
<keyword evidence="7" id="KW-1185">Reference proteome</keyword>
<evidence type="ECO:0000313" key="7">
    <source>
        <dbReference type="Proteomes" id="UP000622687"/>
    </source>
</evidence>
<comment type="cofactor">
    <cofactor evidence="1">
        <name>FAD</name>
        <dbReference type="ChEBI" id="CHEBI:57692"/>
    </cofactor>
</comment>
<dbReference type="InterPro" id="IPR016166">
    <property type="entry name" value="FAD-bd_PCMH"/>
</dbReference>
<feature type="domain" description="FAD-binding PCMH-type" evidence="5">
    <location>
        <begin position="47"/>
        <end position="225"/>
    </location>
</feature>
<dbReference type="InterPro" id="IPR051914">
    <property type="entry name" value="FAD-linked_OxidoTrans_Type4"/>
</dbReference>
<dbReference type="SUPFAM" id="SSF56176">
    <property type="entry name" value="FAD-binding/transporter-associated domain-like"/>
    <property type="match status" value="1"/>
</dbReference>
<dbReference type="GO" id="GO:0016491">
    <property type="term" value="F:oxidoreductase activity"/>
    <property type="evidence" value="ECO:0007669"/>
    <property type="project" value="UniProtKB-KW"/>
</dbReference>
<dbReference type="SUPFAM" id="SSF55103">
    <property type="entry name" value="FAD-linked oxidases, C-terminal domain"/>
    <property type="match status" value="1"/>
</dbReference>
<name>A0A934M3B6_9CLOT</name>